<comment type="catalytic activity">
    <reaction evidence="6">
        <text>a 1-acyl-sn-glycero-3-phosphocholine + H2O = sn-glycerol 3-phosphocholine + a fatty acid + H(+)</text>
        <dbReference type="Rhea" id="RHEA:15177"/>
        <dbReference type="ChEBI" id="CHEBI:15377"/>
        <dbReference type="ChEBI" id="CHEBI:15378"/>
        <dbReference type="ChEBI" id="CHEBI:16870"/>
        <dbReference type="ChEBI" id="CHEBI:28868"/>
        <dbReference type="ChEBI" id="CHEBI:58168"/>
        <dbReference type="EC" id="3.1.1.5"/>
    </reaction>
</comment>
<evidence type="ECO:0000256" key="4">
    <source>
        <dbReference type="ARBA" id="ARBA00023098"/>
    </source>
</evidence>
<feature type="non-terminal residue" evidence="9">
    <location>
        <position position="1"/>
    </location>
</feature>
<evidence type="ECO:0000259" key="8">
    <source>
        <dbReference type="PROSITE" id="PS51210"/>
    </source>
</evidence>
<proteinExistence type="inferred from homology"/>
<comment type="caution">
    <text evidence="9">The sequence shown here is derived from an EMBL/GenBank/DDBJ whole genome shotgun (WGS) entry which is preliminary data.</text>
</comment>
<gene>
    <name evidence="9" type="ORF">INT44_005546</name>
</gene>
<protein>
    <recommendedName>
        <fullName evidence="6">Lysophospholipase</fullName>
        <ecNumber evidence="6">3.1.1.5</ecNumber>
    </recommendedName>
</protein>
<dbReference type="Gene3D" id="3.40.1090.10">
    <property type="entry name" value="Cytosolic phospholipase A2 catalytic domain"/>
    <property type="match status" value="1"/>
</dbReference>
<sequence>MAPPRAYSITTAVWLLLGSATLVSTAYYYSSRRPKTLKYHDGSTRRMSETMQAVSIPRQQIPLARALGTLTPIACSEPSKTVFPTFLRKNESEDKTMIDAVLTSFFDSARSMTSVTWSTPSLPSMDDITMKMSELYQAFPEQIKSLQESYTRFWEMLTMDEFRQMMEEVSQDEKNAVKNPEILLDANVREGNTLSLDEQAYVNARKRNMVESFAKFIGVDPEEVHEDDLPVVGVASSGGGYRAMIGNAGYLMAMEKTGALDCTMYCAAVSGSTWTLAQYLSPLTNGSSENLLSHLRTHAQSHVVNIGRFLGLINGSEQNAKAVMEGIVQRYNQQGGTVSLVDIFGMLLGAVLLTKKEQKIVENKKESTESGTTTEHEGNNKIAVDVDVMLPGSDQKISKQRQYIKDGLRPMPIYCVVRHAIRENQTITDNVEPEKEANEKPEESKHDKVADSEVEELPSVAGEGSQSSITEEEVSPTEKEVSEEQDVYQWFELTPFEVGSEELSAWIPTWAFGRTFEAGKGKNRCPEQNLGTMLGTFGSAFTATLAHFYQEVRGLLPLTALLKADSTIKQYEESVTSIHPISPASFPNPFYKLSPTPPAADPVNVRSESIINSPELRLMDAGMDNNIPFYPLLRNGRSVDVIITFDLSADIQAAPYFERAEGWVKRRGVQGWPIGAGWPKKDIKMETQQEDGGAENIDAEKEKEVHGTKLVNETEELKEMKQAHKEDISLAKSPSPKSKYGLGHCTVFASSASETTMDGNGKNEADNNSGTTIYREDINPITVIYFPLIGNDRYDPEYDPQENDITTTWNFVYSPSQVNKLHGLAEANWTENVDQVRQVLRGVWERKKKQREMNEPHAIKDQFSS</sequence>
<keyword evidence="10" id="KW-1185">Reference proteome</keyword>
<feature type="region of interest" description="Disordered" evidence="7">
    <location>
        <begin position="426"/>
        <end position="481"/>
    </location>
</feature>
<evidence type="ECO:0000313" key="9">
    <source>
        <dbReference type="EMBL" id="KAG2172175.1"/>
    </source>
</evidence>
<keyword evidence="3 5" id="KW-0442">Lipid degradation</keyword>
<dbReference type="PANTHER" id="PTHR10728">
    <property type="entry name" value="CYTOSOLIC PHOSPHOLIPASE A2"/>
    <property type="match status" value="1"/>
</dbReference>
<feature type="compositionally biased region" description="Basic and acidic residues" evidence="7">
    <location>
        <begin position="432"/>
        <end position="451"/>
    </location>
</feature>
<dbReference type="GO" id="GO:0004623">
    <property type="term" value="F:phospholipase A2 activity"/>
    <property type="evidence" value="ECO:0007669"/>
    <property type="project" value="TreeGrafter"/>
</dbReference>
<dbReference type="GO" id="GO:0005829">
    <property type="term" value="C:cytosol"/>
    <property type="evidence" value="ECO:0007669"/>
    <property type="project" value="TreeGrafter"/>
</dbReference>
<accession>A0A8H7U7U5</accession>
<dbReference type="PANTHER" id="PTHR10728:SF40">
    <property type="entry name" value="PATATIN FAMILY PROTEIN"/>
    <property type="match status" value="1"/>
</dbReference>
<name>A0A8H7U7U5_9FUNG</name>
<dbReference type="InterPro" id="IPR002642">
    <property type="entry name" value="LysoPLipase_cat_dom"/>
</dbReference>
<dbReference type="AlphaFoldDB" id="A0A8H7U7U5"/>
<dbReference type="EC" id="3.1.1.5" evidence="6"/>
<evidence type="ECO:0000256" key="6">
    <source>
        <dbReference type="RuleBase" id="RU362103"/>
    </source>
</evidence>
<feature type="domain" description="PLA2c" evidence="8">
    <location>
        <begin position="180"/>
        <end position="865"/>
    </location>
</feature>
<reference evidence="9" key="1">
    <citation type="submission" date="2020-12" db="EMBL/GenBank/DDBJ databases">
        <title>Metabolic potential, ecology and presence of endohyphal bacteria is reflected in genomic diversity of Mucoromycotina.</title>
        <authorList>
            <person name="Muszewska A."/>
            <person name="Okrasinska A."/>
            <person name="Steczkiewicz K."/>
            <person name="Drgas O."/>
            <person name="Orlowska M."/>
            <person name="Perlinska-Lenart U."/>
            <person name="Aleksandrzak-Piekarczyk T."/>
            <person name="Szatraj K."/>
            <person name="Zielenkiewicz U."/>
            <person name="Pilsyk S."/>
            <person name="Malc E."/>
            <person name="Mieczkowski P."/>
            <person name="Kruszewska J.S."/>
            <person name="Biernat P."/>
            <person name="Pawlowska J."/>
        </authorList>
    </citation>
    <scope>NUCLEOTIDE SEQUENCE</scope>
    <source>
        <strain evidence="9">WA0000051536</strain>
    </source>
</reference>
<dbReference type="OrthoDB" id="6121437at2759"/>
<dbReference type="Proteomes" id="UP000612746">
    <property type="component" value="Unassembled WGS sequence"/>
</dbReference>
<dbReference type="GO" id="GO:0046475">
    <property type="term" value="P:glycerophospholipid catabolic process"/>
    <property type="evidence" value="ECO:0007669"/>
    <property type="project" value="TreeGrafter"/>
</dbReference>
<dbReference type="SUPFAM" id="SSF52151">
    <property type="entry name" value="FabD/lysophospholipase-like"/>
    <property type="match status" value="1"/>
</dbReference>
<keyword evidence="2 5" id="KW-0378">Hydrolase</keyword>
<evidence type="ECO:0000256" key="3">
    <source>
        <dbReference type="ARBA" id="ARBA00022963"/>
    </source>
</evidence>
<keyword evidence="4 5" id="KW-0443">Lipid metabolism</keyword>
<dbReference type="InterPro" id="IPR016035">
    <property type="entry name" value="Acyl_Trfase/lysoPLipase"/>
</dbReference>
<evidence type="ECO:0000256" key="5">
    <source>
        <dbReference type="PROSITE-ProRule" id="PRU00555"/>
    </source>
</evidence>
<dbReference type="SMART" id="SM00022">
    <property type="entry name" value="PLAc"/>
    <property type="match status" value="1"/>
</dbReference>
<evidence type="ECO:0000313" key="10">
    <source>
        <dbReference type="Proteomes" id="UP000612746"/>
    </source>
</evidence>
<dbReference type="GO" id="GO:0004622">
    <property type="term" value="F:phosphatidylcholine lysophospholipase activity"/>
    <property type="evidence" value="ECO:0007669"/>
    <property type="project" value="UniProtKB-EC"/>
</dbReference>
<dbReference type="EMBL" id="JAEPRA010000025">
    <property type="protein sequence ID" value="KAG2172175.1"/>
    <property type="molecule type" value="Genomic_DNA"/>
</dbReference>
<dbReference type="PROSITE" id="PS51210">
    <property type="entry name" value="PLA2C"/>
    <property type="match status" value="1"/>
</dbReference>
<evidence type="ECO:0000256" key="7">
    <source>
        <dbReference type="SAM" id="MobiDB-lite"/>
    </source>
</evidence>
<evidence type="ECO:0000256" key="2">
    <source>
        <dbReference type="ARBA" id="ARBA00022801"/>
    </source>
</evidence>
<dbReference type="Pfam" id="PF01735">
    <property type="entry name" value="PLA2_B"/>
    <property type="match status" value="2"/>
</dbReference>
<evidence type="ECO:0000256" key="1">
    <source>
        <dbReference type="ARBA" id="ARBA00008780"/>
    </source>
</evidence>
<organism evidence="9 10">
    <name type="scientific">Umbelopsis vinacea</name>
    <dbReference type="NCBI Taxonomy" id="44442"/>
    <lineage>
        <taxon>Eukaryota</taxon>
        <taxon>Fungi</taxon>
        <taxon>Fungi incertae sedis</taxon>
        <taxon>Mucoromycota</taxon>
        <taxon>Mucoromycotina</taxon>
        <taxon>Umbelopsidomycetes</taxon>
        <taxon>Umbelopsidales</taxon>
        <taxon>Umbelopsidaceae</taxon>
        <taxon>Umbelopsis</taxon>
    </lineage>
</organism>
<comment type="similarity">
    <text evidence="1 6">Belongs to the lysophospholipase family.</text>
</comment>